<dbReference type="Proteomes" id="UP000326287">
    <property type="component" value="Chromosome"/>
</dbReference>
<reference evidence="4 5" key="1">
    <citation type="submission" date="2019-02" db="EMBL/GenBank/DDBJ databases">
        <authorList>
            <person name="Li S.-H."/>
        </authorList>
    </citation>
    <scope>NUCLEOTIDE SEQUENCE [LARGE SCALE GENOMIC DNA]</scope>
    <source>
        <strain evidence="4 5">IMCC14385</strain>
    </source>
</reference>
<protein>
    <submittedName>
        <fullName evidence="4">Tetratricopeptide repeat protein</fullName>
    </submittedName>
</protein>
<keyword evidence="2 3" id="KW-0802">TPR repeat</keyword>
<dbReference type="SMART" id="SM00028">
    <property type="entry name" value="TPR"/>
    <property type="match status" value="3"/>
</dbReference>
<gene>
    <name evidence="4" type="ORF">EY643_16985</name>
</gene>
<organism evidence="4 5">
    <name type="scientific">Halioglobus maricola</name>
    <dbReference type="NCBI Taxonomy" id="2601894"/>
    <lineage>
        <taxon>Bacteria</taxon>
        <taxon>Pseudomonadati</taxon>
        <taxon>Pseudomonadota</taxon>
        <taxon>Gammaproteobacteria</taxon>
        <taxon>Cellvibrionales</taxon>
        <taxon>Halieaceae</taxon>
        <taxon>Halioglobus</taxon>
    </lineage>
</organism>
<accession>A0A5P9NNZ6</accession>
<evidence type="ECO:0000313" key="5">
    <source>
        <dbReference type="Proteomes" id="UP000326287"/>
    </source>
</evidence>
<proteinExistence type="predicted"/>
<evidence type="ECO:0000256" key="3">
    <source>
        <dbReference type="PROSITE-ProRule" id="PRU00339"/>
    </source>
</evidence>
<dbReference type="AlphaFoldDB" id="A0A5P9NNZ6"/>
<dbReference type="KEGG" id="halc:EY643_16985"/>
<feature type="repeat" description="TPR" evidence="3">
    <location>
        <begin position="104"/>
        <end position="137"/>
    </location>
</feature>
<dbReference type="Pfam" id="PF13431">
    <property type="entry name" value="TPR_17"/>
    <property type="match status" value="1"/>
</dbReference>
<dbReference type="SUPFAM" id="SSF48452">
    <property type="entry name" value="TPR-like"/>
    <property type="match status" value="1"/>
</dbReference>
<evidence type="ECO:0000313" key="4">
    <source>
        <dbReference type="EMBL" id="QFU77216.1"/>
    </source>
</evidence>
<keyword evidence="5" id="KW-1185">Reference proteome</keyword>
<keyword evidence="1" id="KW-0677">Repeat</keyword>
<dbReference type="OrthoDB" id="255821at2"/>
<feature type="repeat" description="TPR" evidence="3">
    <location>
        <begin position="138"/>
        <end position="171"/>
    </location>
</feature>
<dbReference type="PANTHER" id="PTHR44858">
    <property type="entry name" value="TETRATRICOPEPTIDE REPEAT PROTEIN 6"/>
    <property type="match status" value="1"/>
</dbReference>
<dbReference type="EMBL" id="CP036422">
    <property type="protein sequence ID" value="QFU77216.1"/>
    <property type="molecule type" value="Genomic_DNA"/>
</dbReference>
<evidence type="ECO:0000256" key="1">
    <source>
        <dbReference type="ARBA" id="ARBA00022737"/>
    </source>
</evidence>
<evidence type="ECO:0000256" key="2">
    <source>
        <dbReference type="ARBA" id="ARBA00022803"/>
    </source>
</evidence>
<dbReference type="InterPro" id="IPR019734">
    <property type="entry name" value="TPR_rpt"/>
</dbReference>
<name>A0A5P9NNZ6_9GAMM</name>
<dbReference type="PANTHER" id="PTHR44858:SF1">
    <property type="entry name" value="UDP-N-ACETYLGLUCOSAMINE--PEPTIDE N-ACETYLGLUCOSAMINYLTRANSFERASE SPINDLY-RELATED"/>
    <property type="match status" value="1"/>
</dbReference>
<sequence length="227" mass="24660">MDCTQLQCAWRFDASEVGQAGSSSGREQGDSLMQRVVAIACLMLLAACAQQPSTSTGKAGAADFSAPPAAESRFAEALVLMDEQAWEQAALAMASLYEDYPFLSGPALNAALIHSQQGDFAQAEVWFERALQSNPDNADAHNQFAIMLRSQGDFHRAEQHYLAALTAEPDSAVTHYNLGILYDLYLGQKAQALEHFGRYQALNTEEDRQVAGWMADLQRQLHAGGSS</sequence>
<dbReference type="Gene3D" id="1.25.40.10">
    <property type="entry name" value="Tetratricopeptide repeat domain"/>
    <property type="match status" value="2"/>
</dbReference>
<dbReference type="InterPro" id="IPR050498">
    <property type="entry name" value="Ycf3"/>
</dbReference>
<dbReference type="InterPro" id="IPR011990">
    <property type="entry name" value="TPR-like_helical_dom_sf"/>
</dbReference>
<dbReference type="PROSITE" id="PS50005">
    <property type="entry name" value="TPR"/>
    <property type="match status" value="2"/>
</dbReference>